<dbReference type="RefSeq" id="WP_343983420.1">
    <property type="nucleotide sequence ID" value="NZ_BAAAJG010000016.1"/>
</dbReference>
<sequence>MPELLPGVWSALGGRPAELARWERTGPQATLRSAFPVTDAGAAAVGASLLAATLVRWPRTLPG</sequence>
<dbReference type="EMBL" id="JBHUCP010000023">
    <property type="protein sequence ID" value="MFD1533118.1"/>
    <property type="molecule type" value="Genomic_DNA"/>
</dbReference>
<protein>
    <submittedName>
        <fullName evidence="1">Uncharacterized protein</fullName>
    </submittedName>
</protein>
<gene>
    <name evidence="1" type="ORF">ACFSCY_27200</name>
</gene>
<keyword evidence="2" id="KW-1185">Reference proteome</keyword>
<accession>A0ABW4FR90</accession>
<reference evidence="2" key="1">
    <citation type="journal article" date="2019" name="Int. J. Syst. Evol. Microbiol.">
        <title>The Global Catalogue of Microorganisms (GCM) 10K type strain sequencing project: providing services to taxonomists for standard genome sequencing and annotation.</title>
        <authorList>
            <consortium name="The Broad Institute Genomics Platform"/>
            <consortium name="The Broad Institute Genome Sequencing Center for Infectious Disease"/>
            <person name="Wu L."/>
            <person name="Ma J."/>
        </authorList>
    </citation>
    <scope>NUCLEOTIDE SEQUENCE [LARGE SCALE GENOMIC DNA]</scope>
    <source>
        <strain evidence="2">JCM 12165</strain>
    </source>
</reference>
<proteinExistence type="predicted"/>
<evidence type="ECO:0000313" key="1">
    <source>
        <dbReference type="EMBL" id="MFD1533118.1"/>
    </source>
</evidence>
<comment type="caution">
    <text evidence="1">The sequence shown here is derived from an EMBL/GenBank/DDBJ whole genome shotgun (WGS) entry which is preliminary data.</text>
</comment>
<organism evidence="1 2">
    <name type="scientific">Pseudonocardia aurantiaca</name>
    <dbReference type="NCBI Taxonomy" id="75290"/>
    <lineage>
        <taxon>Bacteria</taxon>
        <taxon>Bacillati</taxon>
        <taxon>Actinomycetota</taxon>
        <taxon>Actinomycetes</taxon>
        <taxon>Pseudonocardiales</taxon>
        <taxon>Pseudonocardiaceae</taxon>
        <taxon>Pseudonocardia</taxon>
    </lineage>
</organism>
<evidence type="ECO:0000313" key="2">
    <source>
        <dbReference type="Proteomes" id="UP001597145"/>
    </source>
</evidence>
<dbReference type="Proteomes" id="UP001597145">
    <property type="component" value="Unassembled WGS sequence"/>
</dbReference>
<name>A0ABW4FR90_9PSEU</name>